<dbReference type="OrthoDB" id="187139at2759"/>
<dbReference type="SUPFAM" id="SSF51126">
    <property type="entry name" value="Pectin lyase-like"/>
    <property type="match status" value="1"/>
</dbReference>
<evidence type="ECO:0000256" key="8">
    <source>
        <dbReference type="PROSITE-ProRule" id="PRU10052"/>
    </source>
</evidence>
<evidence type="ECO:0000256" key="4">
    <source>
        <dbReference type="ARBA" id="ARBA00022525"/>
    </source>
</evidence>
<feature type="active site" evidence="8">
    <location>
        <position position="263"/>
    </location>
</feature>
<keyword evidence="12" id="KW-1185">Reference proteome</keyword>
<evidence type="ECO:0000313" key="12">
    <source>
        <dbReference type="Proteomes" id="UP001141806"/>
    </source>
</evidence>
<evidence type="ECO:0000256" key="7">
    <source>
        <dbReference type="ARBA" id="ARBA00023316"/>
    </source>
</evidence>
<accession>A0A9Q0KAJ1</accession>
<dbReference type="Pfam" id="PF00295">
    <property type="entry name" value="Glyco_hydro_28"/>
    <property type="match status" value="1"/>
</dbReference>
<reference evidence="11" key="1">
    <citation type="journal article" date="2023" name="Plant J.">
        <title>The genome of the king protea, Protea cynaroides.</title>
        <authorList>
            <person name="Chang J."/>
            <person name="Duong T.A."/>
            <person name="Schoeman C."/>
            <person name="Ma X."/>
            <person name="Roodt D."/>
            <person name="Barker N."/>
            <person name="Li Z."/>
            <person name="Van de Peer Y."/>
            <person name="Mizrachi E."/>
        </authorList>
    </citation>
    <scope>NUCLEOTIDE SEQUENCE</scope>
    <source>
        <tissue evidence="11">Young leaves</tissue>
    </source>
</reference>
<keyword evidence="7" id="KW-0961">Cell wall biogenesis/degradation</keyword>
<evidence type="ECO:0000256" key="3">
    <source>
        <dbReference type="ARBA" id="ARBA00022512"/>
    </source>
</evidence>
<comment type="subcellular location">
    <subcellularLocation>
        <location evidence="1">Secreted</location>
        <location evidence="1">Cell wall</location>
    </subcellularLocation>
</comment>
<dbReference type="Proteomes" id="UP001141806">
    <property type="component" value="Unassembled WGS sequence"/>
</dbReference>
<evidence type="ECO:0000256" key="5">
    <source>
        <dbReference type="ARBA" id="ARBA00022801"/>
    </source>
</evidence>
<sequence length="418" mass="44868">MGCSRDLLLITCLIGLLQWRAQANLPTPSFAAPTKRPGSRGMVFDVTNFGAVCDGKTDNNKAFLAAWDAACKFPGPSTFYIPEGNYYFTPVTFLGPCYNQLSPHVKIRGNLIAPSGWANSNTTWIVFETLSQLHISGGGVGTMNGKGDTIWMAPRCSHTNDDNCGMPPTTMQFVGIKGGSLGDITSMNSKAFHIIIMDSTNFIFNNVTILAPEHSPNTDGVHIGDSDDIRIINSRIGTGDDCISIGPGSSNVNISNVECGPGHGISVGSLGRYPNEKEVRTLRVTNCTLINTTNGVRIKTWAGAPDNSVSDFIFENINMINVTNPIIIDQKYCDHKSCDQSKPSRVKLSNIHYRNIKGTSFSKNAVSITCSDSMPCERVELVDIELKSITAGGNVTAVCLNAKGVASGVLFPTGCELV</sequence>
<dbReference type="GO" id="GO:0005975">
    <property type="term" value="P:carbohydrate metabolic process"/>
    <property type="evidence" value="ECO:0007669"/>
    <property type="project" value="InterPro"/>
</dbReference>
<protein>
    <recommendedName>
        <fullName evidence="13">Polygalacturonase</fullName>
    </recommendedName>
</protein>
<dbReference type="AlphaFoldDB" id="A0A9Q0KAJ1"/>
<keyword evidence="6 9" id="KW-0326">Glycosidase</keyword>
<dbReference type="GO" id="GO:0004650">
    <property type="term" value="F:polygalacturonase activity"/>
    <property type="evidence" value="ECO:0007669"/>
    <property type="project" value="InterPro"/>
</dbReference>
<evidence type="ECO:0000256" key="9">
    <source>
        <dbReference type="RuleBase" id="RU361169"/>
    </source>
</evidence>
<dbReference type="GO" id="GO:0071555">
    <property type="term" value="P:cell wall organization"/>
    <property type="evidence" value="ECO:0007669"/>
    <property type="project" value="UniProtKB-KW"/>
</dbReference>
<dbReference type="PROSITE" id="PS00502">
    <property type="entry name" value="POLYGALACTURONASE"/>
    <property type="match status" value="1"/>
</dbReference>
<feature type="signal peptide" evidence="10">
    <location>
        <begin position="1"/>
        <end position="23"/>
    </location>
</feature>
<evidence type="ECO:0000313" key="11">
    <source>
        <dbReference type="EMBL" id="KAJ4966879.1"/>
    </source>
</evidence>
<dbReference type="InterPro" id="IPR006626">
    <property type="entry name" value="PbH1"/>
</dbReference>
<dbReference type="PANTHER" id="PTHR31375">
    <property type="match status" value="1"/>
</dbReference>
<dbReference type="SMART" id="SM00710">
    <property type="entry name" value="PbH1"/>
    <property type="match status" value="6"/>
</dbReference>
<dbReference type="InterPro" id="IPR011050">
    <property type="entry name" value="Pectin_lyase_fold/virulence"/>
</dbReference>
<keyword evidence="10" id="KW-0732">Signal</keyword>
<comment type="caution">
    <text evidence="11">The sequence shown here is derived from an EMBL/GenBank/DDBJ whole genome shotgun (WGS) entry which is preliminary data.</text>
</comment>
<keyword evidence="4" id="KW-0964">Secreted</keyword>
<evidence type="ECO:0008006" key="13">
    <source>
        <dbReference type="Google" id="ProtNLM"/>
    </source>
</evidence>
<organism evidence="11 12">
    <name type="scientific">Protea cynaroides</name>
    <dbReference type="NCBI Taxonomy" id="273540"/>
    <lineage>
        <taxon>Eukaryota</taxon>
        <taxon>Viridiplantae</taxon>
        <taxon>Streptophyta</taxon>
        <taxon>Embryophyta</taxon>
        <taxon>Tracheophyta</taxon>
        <taxon>Spermatophyta</taxon>
        <taxon>Magnoliopsida</taxon>
        <taxon>Proteales</taxon>
        <taxon>Proteaceae</taxon>
        <taxon>Protea</taxon>
    </lineage>
</organism>
<dbReference type="EMBL" id="JAMYWD010000007">
    <property type="protein sequence ID" value="KAJ4966879.1"/>
    <property type="molecule type" value="Genomic_DNA"/>
</dbReference>
<evidence type="ECO:0000256" key="10">
    <source>
        <dbReference type="SAM" id="SignalP"/>
    </source>
</evidence>
<keyword evidence="3" id="KW-0134">Cell wall</keyword>
<name>A0A9Q0KAJ1_9MAGN</name>
<proteinExistence type="inferred from homology"/>
<comment type="similarity">
    <text evidence="2 9">Belongs to the glycosyl hydrolase 28 family.</text>
</comment>
<dbReference type="InterPro" id="IPR000743">
    <property type="entry name" value="Glyco_hydro_28"/>
</dbReference>
<feature type="chain" id="PRO_5040352219" description="Polygalacturonase" evidence="10">
    <location>
        <begin position="24"/>
        <end position="418"/>
    </location>
</feature>
<dbReference type="InterPro" id="IPR012334">
    <property type="entry name" value="Pectin_lyas_fold"/>
</dbReference>
<keyword evidence="5 9" id="KW-0378">Hydrolase</keyword>
<evidence type="ECO:0000256" key="1">
    <source>
        <dbReference type="ARBA" id="ARBA00004191"/>
    </source>
</evidence>
<gene>
    <name evidence="11" type="ORF">NE237_018728</name>
</gene>
<evidence type="ECO:0000256" key="2">
    <source>
        <dbReference type="ARBA" id="ARBA00008834"/>
    </source>
</evidence>
<evidence type="ECO:0000256" key="6">
    <source>
        <dbReference type="ARBA" id="ARBA00023295"/>
    </source>
</evidence>
<dbReference type="Gene3D" id="2.160.20.10">
    <property type="entry name" value="Single-stranded right-handed beta-helix, Pectin lyase-like"/>
    <property type="match status" value="1"/>
</dbReference>
<dbReference type="FunFam" id="2.160.20.10:FF:000004">
    <property type="entry name" value="Pectin lyase-like superfamily protein"/>
    <property type="match status" value="1"/>
</dbReference>